<dbReference type="PROSITE" id="PS50857">
    <property type="entry name" value="COX2_CUA"/>
    <property type="match status" value="1"/>
</dbReference>
<evidence type="ECO:0000313" key="3">
    <source>
        <dbReference type="Proteomes" id="UP000242699"/>
    </source>
</evidence>
<evidence type="ECO:0000313" key="2">
    <source>
        <dbReference type="EMBL" id="PSR25375.1"/>
    </source>
</evidence>
<dbReference type="AlphaFoldDB" id="A0A2T2WSZ6"/>
<feature type="non-terminal residue" evidence="2">
    <location>
        <position position="1"/>
    </location>
</feature>
<dbReference type="Gene3D" id="2.60.40.420">
    <property type="entry name" value="Cupredoxins - blue copper proteins"/>
    <property type="match status" value="1"/>
</dbReference>
<comment type="caution">
    <text evidence="2">The sequence shown here is derived from an EMBL/GenBank/DDBJ whole genome shotgun (WGS) entry which is preliminary data.</text>
</comment>
<gene>
    <name evidence="2" type="ORF">C7B43_17135</name>
</gene>
<accession>A0A2T2WSZ6</accession>
<name>A0A2T2WSZ6_9FIRM</name>
<proteinExistence type="predicted"/>
<organism evidence="2 3">
    <name type="scientific">Sulfobacillus benefaciens</name>
    <dbReference type="NCBI Taxonomy" id="453960"/>
    <lineage>
        <taxon>Bacteria</taxon>
        <taxon>Bacillati</taxon>
        <taxon>Bacillota</taxon>
        <taxon>Clostridia</taxon>
        <taxon>Eubacteriales</taxon>
        <taxon>Clostridiales Family XVII. Incertae Sedis</taxon>
        <taxon>Sulfobacillus</taxon>
    </lineage>
</organism>
<evidence type="ECO:0000259" key="1">
    <source>
        <dbReference type="PROSITE" id="PS50857"/>
    </source>
</evidence>
<feature type="domain" description="Cytochrome oxidase subunit II copper A binding" evidence="1">
    <location>
        <begin position="1"/>
        <end position="38"/>
    </location>
</feature>
<dbReference type="InterPro" id="IPR008972">
    <property type="entry name" value="Cupredoxin"/>
</dbReference>
<dbReference type="EMBL" id="PXYT01000056">
    <property type="protein sequence ID" value="PSR25375.1"/>
    <property type="molecule type" value="Genomic_DNA"/>
</dbReference>
<sequence>VNPMVRVQCAEVCGPGHPWMEAPLKVVSHAQFAKWIKYEQSLAGNGG</sequence>
<dbReference type="InterPro" id="IPR002429">
    <property type="entry name" value="CcO_II-like_C"/>
</dbReference>
<dbReference type="GO" id="GO:0004129">
    <property type="term" value="F:cytochrome-c oxidase activity"/>
    <property type="evidence" value="ECO:0007669"/>
    <property type="project" value="InterPro"/>
</dbReference>
<reference evidence="2 3" key="1">
    <citation type="journal article" date="2014" name="BMC Genomics">
        <title>Comparison of environmental and isolate Sulfobacillus genomes reveals diverse carbon, sulfur, nitrogen, and hydrogen metabolisms.</title>
        <authorList>
            <person name="Justice N.B."/>
            <person name="Norman A."/>
            <person name="Brown C.T."/>
            <person name="Singh A."/>
            <person name="Thomas B.C."/>
            <person name="Banfield J.F."/>
        </authorList>
    </citation>
    <scope>NUCLEOTIDE SEQUENCE [LARGE SCALE GENOMIC DNA]</scope>
    <source>
        <strain evidence="2">AMDSBA1</strain>
    </source>
</reference>
<dbReference type="SUPFAM" id="SSF49503">
    <property type="entry name" value="Cupredoxins"/>
    <property type="match status" value="1"/>
</dbReference>
<dbReference type="Proteomes" id="UP000242699">
    <property type="component" value="Unassembled WGS sequence"/>
</dbReference>
<dbReference type="GO" id="GO:0016020">
    <property type="term" value="C:membrane"/>
    <property type="evidence" value="ECO:0007669"/>
    <property type="project" value="InterPro"/>
</dbReference>
<dbReference type="GO" id="GO:0005507">
    <property type="term" value="F:copper ion binding"/>
    <property type="evidence" value="ECO:0007669"/>
    <property type="project" value="InterPro"/>
</dbReference>
<protein>
    <submittedName>
        <fullName evidence="2">Cytochrome C oxidase subunit II</fullName>
    </submittedName>
</protein>